<keyword evidence="1" id="KW-0472">Membrane</keyword>
<evidence type="ECO:0000313" key="2">
    <source>
        <dbReference type="EMBL" id="MBW99813.1"/>
    </source>
</evidence>
<dbReference type="AlphaFoldDB" id="A0A2P2K253"/>
<sequence>MILISSFNLAISSSFAVKTLLIFSKFFGETSSNNFLNSQSLLPAWVIACIISCSSFITSSFNCFCEDSLALRSLCKLSNCSPSLRTRSSCSFNELFLSSSSFKSAKH</sequence>
<protein>
    <submittedName>
        <fullName evidence="2">Myosin-11</fullName>
    </submittedName>
</protein>
<dbReference type="GO" id="GO:0005179">
    <property type="term" value="F:hormone activity"/>
    <property type="evidence" value="ECO:0007669"/>
    <property type="project" value="InterPro"/>
</dbReference>
<keyword evidence="1" id="KW-0812">Transmembrane</keyword>
<accession>A0A2P2K253</accession>
<dbReference type="EMBL" id="GGEC01019330">
    <property type="protein sequence ID" value="MBW99813.1"/>
    <property type="molecule type" value="Transcribed_RNA"/>
</dbReference>
<dbReference type="PROSITE" id="PS00338">
    <property type="entry name" value="SOMATOTROPIN_2"/>
    <property type="match status" value="1"/>
</dbReference>
<proteinExistence type="predicted"/>
<organism evidence="2">
    <name type="scientific">Rhizophora mucronata</name>
    <name type="common">Asiatic mangrove</name>
    <dbReference type="NCBI Taxonomy" id="61149"/>
    <lineage>
        <taxon>Eukaryota</taxon>
        <taxon>Viridiplantae</taxon>
        <taxon>Streptophyta</taxon>
        <taxon>Embryophyta</taxon>
        <taxon>Tracheophyta</taxon>
        <taxon>Spermatophyta</taxon>
        <taxon>Magnoliopsida</taxon>
        <taxon>eudicotyledons</taxon>
        <taxon>Gunneridae</taxon>
        <taxon>Pentapetalae</taxon>
        <taxon>rosids</taxon>
        <taxon>fabids</taxon>
        <taxon>Malpighiales</taxon>
        <taxon>Rhizophoraceae</taxon>
        <taxon>Rhizophora</taxon>
    </lineage>
</organism>
<dbReference type="GO" id="GO:0005576">
    <property type="term" value="C:extracellular region"/>
    <property type="evidence" value="ECO:0007669"/>
    <property type="project" value="InterPro"/>
</dbReference>
<dbReference type="InterPro" id="IPR018116">
    <property type="entry name" value="Somatotropin_CS"/>
</dbReference>
<evidence type="ECO:0000256" key="1">
    <source>
        <dbReference type="SAM" id="Phobius"/>
    </source>
</evidence>
<feature type="transmembrane region" description="Helical" evidence="1">
    <location>
        <begin position="40"/>
        <end position="64"/>
    </location>
</feature>
<name>A0A2P2K253_RHIMU</name>
<reference evidence="2" key="1">
    <citation type="submission" date="2018-02" db="EMBL/GenBank/DDBJ databases">
        <title>Rhizophora mucronata_Transcriptome.</title>
        <authorList>
            <person name="Meera S.P."/>
            <person name="Sreeshan A."/>
            <person name="Augustine A."/>
        </authorList>
    </citation>
    <scope>NUCLEOTIDE SEQUENCE</scope>
    <source>
        <tissue evidence="2">Leaf</tissue>
    </source>
</reference>
<keyword evidence="1" id="KW-1133">Transmembrane helix</keyword>